<dbReference type="SUPFAM" id="SSF51905">
    <property type="entry name" value="FAD/NAD(P)-binding domain"/>
    <property type="match status" value="1"/>
</dbReference>
<evidence type="ECO:0000259" key="2">
    <source>
        <dbReference type="Pfam" id="PF07992"/>
    </source>
</evidence>
<gene>
    <name evidence="3" type="ORF">SAMN05428946_0792</name>
</gene>
<dbReference type="PRINTS" id="PR00368">
    <property type="entry name" value="FADPNR"/>
</dbReference>
<feature type="domain" description="FAD/NAD(P)-binding" evidence="2">
    <location>
        <begin position="3"/>
        <end position="342"/>
    </location>
</feature>
<dbReference type="GO" id="GO:0016491">
    <property type="term" value="F:oxidoreductase activity"/>
    <property type="evidence" value="ECO:0007669"/>
    <property type="project" value="UniProtKB-KW"/>
</dbReference>
<sequence>MADLIIIGSGPAGLSAGITAAECGLSVLILDEYLKPGGRLLGQLYEEPGGKWWNGIEETRKLEKRAAALDLDIRLGTAVSNIEKEDGLWHVYTDRETFTAPSLLLATGAAESPVAIPGWTLPGVMSVGAAQVMTNVHRVKPGSRGVIIGVSVLSSAIAMELNIAGIDVAAIALPKMNEVNKDGANPAGVMDSLLHVSHMAPSKFVQFGSKLMQNDFMKKLGITFYPKGGVKMWGIPVMLRKAVIEICGTEQVEGVILATVTTNGQVVPGSEQRIDADFVCIAGGLYPLAELIGLTGCPFHHIDELGGYVPLHNEQMETPVDGLYVAGNITGIEGAKVAMSQGVAAALSIARNFGRQGLDDILREAVEYVGETRRKAHIQFHPEVAEGRRKMQQYWEEYEAAQERIAPEEPVVEKEVLQGV</sequence>
<dbReference type="Gene3D" id="3.50.50.60">
    <property type="entry name" value="FAD/NAD(P)-binding domain"/>
    <property type="match status" value="3"/>
</dbReference>
<dbReference type="PANTHER" id="PTHR42949:SF3">
    <property type="entry name" value="ANAEROBIC GLYCEROL-3-PHOSPHATE DEHYDROGENASE SUBUNIT B"/>
    <property type="match status" value="1"/>
</dbReference>
<evidence type="ECO:0000313" key="3">
    <source>
        <dbReference type="EMBL" id="SIT71870.1"/>
    </source>
</evidence>
<evidence type="ECO:0000313" key="4">
    <source>
        <dbReference type="Proteomes" id="UP000187550"/>
    </source>
</evidence>
<evidence type="ECO:0000256" key="1">
    <source>
        <dbReference type="ARBA" id="ARBA00023002"/>
    </source>
</evidence>
<reference evidence="4" key="1">
    <citation type="submission" date="2017-01" db="EMBL/GenBank/DDBJ databases">
        <authorList>
            <person name="Varghese N."/>
            <person name="Submissions S."/>
        </authorList>
    </citation>
    <scope>NUCLEOTIDE SEQUENCE [LARGE SCALE GENOMIC DNA]</scope>
    <source>
        <strain evidence="4">MNA4</strain>
    </source>
</reference>
<accession>A0A1U7PN75</accession>
<dbReference type="OrthoDB" id="9776839at2"/>
<dbReference type="AlphaFoldDB" id="A0A1U7PN75"/>
<keyword evidence="1" id="KW-0560">Oxidoreductase</keyword>
<dbReference type="PRINTS" id="PR00469">
    <property type="entry name" value="PNDRDTASEII"/>
</dbReference>
<dbReference type="InterPro" id="IPR036188">
    <property type="entry name" value="FAD/NAD-bd_sf"/>
</dbReference>
<dbReference type="InterPro" id="IPR023753">
    <property type="entry name" value="FAD/NAD-binding_dom"/>
</dbReference>
<dbReference type="STRING" id="550447.SAMN05428946_0792"/>
<dbReference type="Proteomes" id="UP000187550">
    <property type="component" value="Unassembled WGS sequence"/>
</dbReference>
<keyword evidence="4" id="KW-1185">Reference proteome</keyword>
<name>A0A1U7PN75_9BACI</name>
<proteinExistence type="predicted"/>
<dbReference type="PANTHER" id="PTHR42949">
    <property type="entry name" value="ANAEROBIC GLYCEROL-3-PHOSPHATE DEHYDROGENASE SUBUNIT B"/>
    <property type="match status" value="1"/>
</dbReference>
<dbReference type="EMBL" id="FTPL01000001">
    <property type="protein sequence ID" value="SIT71870.1"/>
    <property type="molecule type" value="Genomic_DNA"/>
</dbReference>
<dbReference type="InterPro" id="IPR051691">
    <property type="entry name" value="Metab_Enz_Cyan_OpOx_G3PDH"/>
</dbReference>
<protein>
    <submittedName>
        <fullName evidence="3">Sarcosine oxidase subunit alpha</fullName>
    </submittedName>
</protein>
<dbReference type="RefSeq" id="WP_076757037.1">
    <property type="nucleotide sequence ID" value="NZ_FTPL01000001.1"/>
</dbReference>
<organism evidence="3 4">
    <name type="scientific">Edaphobacillus lindanitolerans</name>
    <dbReference type="NCBI Taxonomy" id="550447"/>
    <lineage>
        <taxon>Bacteria</taxon>
        <taxon>Bacillati</taxon>
        <taxon>Bacillota</taxon>
        <taxon>Bacilli</taxon>
        <taxon>Bacillales</taxon>
        <taxon>Bacillaceae</taxon>
        <taxon>Edaphobacillus</taxon>
    </lineage>
</organism>
<dbReference type="Pfam" id="PF07992">
    <property type="entry name" value="Pyr_redox_2"/>
    <property type="match status" value="1"/>
</dbReference>